<reference evidence="3" key="1">
    <citation type="journal article" date="2019" name="Int. J. Syst. Evol. Microbiol.">
        <title>The Global Catalogue of Microorganisms (GCM) 10K type strain sequencing project: providing services to taxonomists for standard genome sequencing and annotation.</title>
        <authorList>
            <consortium name="The Broad Institute Genomics Platform"/>
            <consortium name="The Broad Institute Genome Sequencing Center for Infectious Disease"/>
            <person name="Wu L."/>
            <person name="Ma J."/>
        </authorList>
    </citation>
    <scope>NUCLEOTIDE SEQUENCE [LARGE SCALE GENOMIC DNA]</scope>
    <source>
        <strain evidence="3">CCUG 36956</strain>
    </source>
</reference>
<dbReference type="Proteomes" id="UP001596223">
    <property type="component" value="Unassembled WGS sequence"/>
</dbReference>
<proteinExistence type="predicted"/>
<dbReference type="Pfam" id="PF03756">
    <property type="entry name" value="AfsA"/>
    <property type="match status" value="2"/>
</dbReference>
<protein>
    <submittedName>
        <fullName evidence="2">AfsA-related hotdog domain-containing protein</fullName>
    </submittedName>
</protein>
<evidence type="ECO:0000313" key="2">
    <source>
        <dbReference type="EMBL" id="MFC6010869.1"/>
    </source>
</evidence>
<dbReference type="InterPro" id="IPR005509">
    <property type="entry name" value="AfsA_hotdog_dom"/>
</dbReference>
<evidence type="ECO:0000259" key="1">
    <source>
        <dbReference type="Pfam" id="PF03756"/>
    </source>
</evidence>
<organism evidence="2 3">
    <name type="scientific">Nocardia lasii</name>
    <dbReference type="NCBI Taxonomy" id="1616107"/>
    <lineage>
        <taxon>Bacteria</taxon>
        <taxon>Bacillati</taxon>
        <taxon>Actinomycetota</taxon>
        <taxon>Actinomycetes</taxon>
        <taxon>Mycobacteriales</taxon>
        <taxon>Nocardiaceae</taxon>
        <taxon>Nocardia</taxon>
    </lineage>
</organism>
<evidence type="ECO:0000313" key="3">
    <source>
        <dbReference type="Proteomes" id="UP001596223"/>
    </source>
</evidence>
<sequence length="330" mass="35775">MSGGPLPVRGTLGFEQLVPAALAHRRGLAEVYVADTAVVGSAEYLAAVQVPRAHSLWFDRLVAYHDPFSAVEAVRQALLVVGQRHLGVPADAPASLQRMTFAVEDLSAFRDSEREPFEGIVRLRPGAASTERGYYREVSFDATLTVRGALAVTVRGSGITFPRDAYDEFRELQQDTRAALAPTATPAVRRLPPELVGRRDPRNVVLARTTAQELVLVVDRSHPSFFDHQYDHVPGPLLLEAFRQAAVLSATAAGLLDSPVAAVLDLAAQFTDFAELDVPIICTTAAVGDAELDEITVEVALHQYGKRIALAHVELAHYPATRERQENTGS</sequence>
<gene>
    <name evidence="2" type="ORF">ACFP3H_07375</name>
</gene>
<dbReference type="EMBL" id="JBHSQN010000002">
    <property type="protein sequence ID" value="MFC6010869.1"/>
    <property type="molecule type" value="Genomic_DNA"/>
</dbReference>
<accession>A0ABW1JQC3</accession>
<feature type="domain" description="A-factor biosynthesis hotdog" evidence="1">
    <location>
        <begin position="24"/>
        <end position="153"/>
    </location>
</feature>
<comment type="caution">
    <text evidence="2">The sequence shown here is derived from an EMBL/GenBank/DDBJ whole genome shotgun (WGS) entry which is preliminary data.</text>
</comment>
<name>A0ABW1JQC3_9NOCA</name>
<feature type="domain" description="A-factor biosynthesis hotdog" evidence="1">
    <location>
        <begin position="195"/>
        <end position="313"/>
    </location>
</feature>
<keyword evidence="3" id="KW-1185">Reference proteome</keyword>
<dbReference type="RefSeq" id="WP_378601366.1">
    <property type="nucleotide sequence ID" value="NZ_JBHSQN010000002.1"/>
</dbReference>